<proteinExistence type="predicted"/>
<evidence type="ECO:0000313" key="2">
    <source>
        <dbReference type="EMBL" id="OWP07555.1"/>
    </source>
</evidence>
<reference evidence="2 3" key="1">
    <citation type="submission" date="2017-04" db="EMBL/GenBank/DDBJ databases">
        <title>Draft genome sequence of Marssonina coronaria NL1: causal agent of apple blotch.</title>
        <authorList>
            <person name="Cheng Q."/>
        </authorList>
    </citation>
    <scope>NUCLEOTIDE SEQUENCE [LARGE SCALE GENOMIC DNA]</scope>
    <source>
        <strain evidence="2 3">NL1</strain>
    </source>
</reference>
<dbReference type="EMBL" id="MZNU01000003">
    <property type="protein sequence ID" value="OWP07555.1"/>
    <property type="molecule type" value="Genomic_DNA"/>
</dbReference>
<feature type="region of interest" description="Disordered" evidence="1">
    <location>
        <begin position="32"/>
        <end position="54"/>
    </location>
</feature>
<gene>
    <name evidence="2" type="ORF">B2J93_9007</name>
</gene>
<comment type="caution">
    <text evidence="2">The sequence shown here is derived from an EMBL/GenBank/DDBJ whole genome shotgun (WGS) entry which is preliminary data.</text>
</comment>
<accession>A0A218ZJP8</accession>
<evidence type="ECO:0000256" key="1">
    <source>
        <dbReference type="SAM" id="MobiDB-lite"/>
    </source>
</evidence>
<name>A0A218ZJP8_9HELO</name>
<organism evidence="2 3">
    <name type="scientific">Diplocarpon coronariae</name>
    <dbReference type="NCBI Taxonomy" id="2795749"/>
    <lineage>
        <taxon>Eukaryota</taxon>
        <taxon>Fungi</taxon>
        <taxon>Dikarya</taxon>
        <taxon>Ascomycota</taxon>
        <taxon>Pezizomycotina</taxon>
        <taxon>Leotiomycetes</taxon>
        <taxon>Helotiales</taxon>
        <taxon>Drepanopezizaceae</taxon>
        <taxon>Diplocarpon</taxon>
    </lineage>
</organism>
<evidence type="ECO:0000313" key="3">
    <source>
        <dbReference type="Proteomes" id="UP000242519"/>
    </source>
</evidence>
<keyword evidence="3" id="KW-1185">Reference proteome</keyword>
<dbReference type="Proteomes" id="UP000242519">
    <property type="component" value="Unassembled WGS sequence"/>
</dbReference>
<dbReference type="AlphaFoldDB" id="A0A218ZJP8"/>
<dbReference type="OrthoDB" id="3543673at2759"/>
<protein>
    <submittedName>
        <fullName evidence="2">6-deoxyerythronolide-B synthase</fullName>
    </submittedName>
</protein>
<dbReference type="InParanoid" id="A0A218ZJP8"/>
<sequence>MLFMPRKIRYSRIGEILRKLLELTPPIAENGDSANTSRLNLTSTPPVAGPPSSTGGEITCGIKTSNLLGMYSVFAPPSESRMMKSSLYQLPVELREMILILALGSKWTGQMPALVKALRCDKNLHAECMRIWYKEEHTYILHSKNNWSFLDMPKEIIATITRVKIIIDENIALHPLLRWSDMEVLQERFPMSCHDLSLTAALAPSITSVTLECHPKSTNLYFWFPQKFTQYLSGFSSLTHVAVTCPIKPNARASDGGMDEEGTIDSEWQEATMKRCVETANEALGVVAKLGAVYADEMYWYGRRVPRNIENREVWVWVAEEGKTLNNQVLPSGLAMTRNKM</sequence>